<dbReference type="GO" id="GO:0046872">
    <property type="term" value="F:metal ion binding"/>
    <property type="evidence" value="ECO:0007669"/>
    <property type="project" value="UniProtKB-KW"/>
</dbReference>
<dbReference type="RefSeq" id="WP_131329946.1">
    <property type="nucleotide sequence ID" value="NZ_CP044016.1"/>
</dbReference>
<dbReference type="InterPro" id="IPR011257">
    <property type="entry name" value="DNA_glycosylase"/>
</dbReference>
<dbReference type="SUPFAM" id="SSF48150">
    <property type="entry name" value="DNA-glycosylase"/>
    <property type="match status" value="1"/>
</dbReference>
<dbReference type="InterPro" id="IPR005019">
    <property type="entry name" value="Adenine_glyco"/>
</dbReference>
<dbReference type="GO" id="GO:0006284">
    <property type="term" value="P:base-excision repair"/>
    <property type="evidence" value="ECO:0007669"/>
    <property type="project" value="InterPro"/>
</dbReference>
<evidence type="ECO:0000313" key="3">
    <source>
        <dbReference type="Proteomes" id="UP000292424"/>
    </source>
</evidence>
<reference evidence="2 3" key="1">
    <citation type="submission" date="2019-09" db="EMBL/GenBank/DDBJ databases">
        <title>Complete genome sequence of Arachidicoccus sp. B3-10 isolated from apple orchard soil.</title>
        <authorList>
            <person name="Kim H.S."/>
            <person name="Han K.-I."/>
            <person name="Suh M.K."/>
            <person name="Lee K.C."/>
            <person name="Eom M.K."/>
            <person name="Kim J.-S."/>
            <person name="Kang S.W."/>
            <person name="Sin Y."/>
            <person name="Lee J.-S."/>
        </authorList>
    </citation>
    <scope>NUCLEOTIDE SEQUENCE [LARGE SCALE GENOMIC DNA]</scope>
    <source>
        <strain evidence="2 3">B3-10</strain>
    </source>
</reference>
<keyword evidence="1" id="KW-0479">Metal-binding</keyword>
<protein>
    <submittedName>
        <fullName evidence="2">DNA-3-methyladenine glycosylase I</fullName>
    </submittedName>
</protein>
<proteinExistence type="predicted"/>
<name>A0A5P2G5G8_9BACT</name>
<gene>
    <name evidence="2" type="ORF">E0W69_010145</name>
</gene>
<dbReference type="InterPro" id="IPR052891">
    <property type="entry name" value="DNA-3mA_glycosylase"/>
</dbReference>
<dbReference type="Gene3D" id="1.10.340.30">
    <property type="entry name" value="Hypothetical protein, domain 2"/>
    <property type="match status" value="1"/>
</dbReference>
<accession>A0A5P2G5G8</accession>
<organism evidence="2 3">
    <name type="scientific">Rhizosphaericola mali</name>
    <dbReference type="NCBI Taxonomy" id="2545455"/>
    <lineage>
        <taxon>Bacteria</taxon>
        <taxon>Pseudomonadati</taxon>
        <taxon>Bacteroidota</taxon>
        <taxon>Chitinophagia</taxon>
        <taxon>Chitinophagales</taxon>
        <taxon>Chitinophagaceae</taxon>
        <taxon>Rhizosphaericola</taxon>
    </lineage>
</organism>
<dbReference type="KEGG" id="arac:E0W69_010145"/>
<feature type="binding site" evidence="1">
    <location>
        <position position="23"/>
    </location>
    <ligand>
        <name>Zn(2+)</name>
        <dbReference type="ChEBI" id="CHEBI:29105"/>
    </ligand>
</feature>
<dbReference type="AlphaFoldDB" id="A0A5P2G5G8"/>
<dbReference type="GO" id="GO:0008725">
    <property type="term" value="F:DNA-3-methyladenine glycosylase activity"/>
    <property type="evidence" value="ECO:0007669"/>
    <property type="project" value="InterPro"/>
</dbReference>
<keyword evidence="3" id="KW-1185">Reference proteome</keyword>
<evidence type="ECO:0000313" key="2">
    <source>
        <dbReference type="EMBL" id="QES89000.1"/>
    </source>
</evidence>
<dbReference type="EMBL" id="CP044016">
    <property type="protein sequence ID" value="QES89000.1"/>
    <property type="molecule type" value="Genomic_DNA"/>
</dbReference>
<evidence type="ECO:0000256" key="1">
    <source>
        <dbReference type="PIRSR" id="PIRSR605019-1"/>
    </source>
</evidence>
<keyword evidence="1" id="KW-0862">Zinc</keyword>
<dbReference type="Pfam" id="PF03352">
    <property type="entry name" value="Adenine_glyco"/>
    <property type="match status" value="1"/>
</dbReference>
<dbReference type="OrthoDB" id="9807664at2"/>
<dbReference type="Proteomes" id="UP000292424">
    <property type="component" value="Chromosome"/>
</dbReference>
<dbReference type="PANTHER" id="PTHR30037">
    <property type="entry name" value="DNA-3-METHYLADENINE GLYCOSYLASE 1"/>
    <property type="match status" value="1"/>
</dbReference>
<sequence>MSYCDVIDRMTPEERKILHKNYHDNLYGFPIHDDDELFGRLILEINQAGLSWETILKKEPAFRKAYSNYSIKKVASYTEKDRERLLNDAGIIRNKLKVNAAIENAKTILQLQKEFGSFEKWLESHHPKTKDEWVKIFKKQFKFTGGEIVNEFLMSIGFLPGAHDEKCIIYKKILKTKPKWAQKSKV</sequence>
<dbReference type="PANTHER" id="PTHR30037:SF4">
    <property type="entry name" value="DNA-3-METHYLADENINE GLYCOSYLASE I"/>
    <property type="match status" value="1"/>
</dbReference>